<dbReference type="Gene3D" id="3.40.1000.10">
    <property type="entry name" value="Mog1/PsbP, alpha/beta/alpha sandwich"/>
    <property type="match status" value="1"/>
</dbReference>
<keyword evidence="3" id="KW-1185">Reference proteome</keyword>
<dbReference type="Proteomes" id="UP000245250">
    <property type="component" value="Chromosome"/>
</dbReference>
<dbReference type="OrthoDB" id="1151021at2"/>
<proteinExistence type="predicted"/>
<organism evidence="2 3">
    <name type="scientific">Flavobacterium crocinum</name>
    <dbReference type="NCBI Taxonomy" id="2183896"/>
    <lineage>
        <taxon>Bacteria</taxon>
        <taxon>Pseudomonadati</taxon>
        <taxon>Bacteroidota</taxon>
        <taxon>Flavobacteriia</taxon>
        <taxon>Flavobacteriales</taxon>
        <taxon>Flavobacteriaceae</taxon>
        <taxon>Flavobacterium</taxon>
    </lineage>
</organism>
<dbReference type="RefSeq" id="WP_109194015.1">
    <property type="nucleotide sequence ID" value="NZ_CP029255.1"/>
</dbReference>
<dbReference type="AlphaFoldDB" id="A0A2S1YRF0"/>
<evidence type="ECO:0000256" key="1">
    <source>
        <dbReference type="SAM" id="SignalP"/>
    </source>
</evidence>
<reference evidence="2 3" key="1">
    <citation type="submission" date="2018-05" db="EMBL/GenBank/DDBJ databases">
        <title>Genome sequencing of Flavobacterium sp. HYN0056.</title>
        <authorList>
            <person name="Yi H."/>
            <person name="Baek C."/>
        </authorList>
    </citation>
    <scope>NUCLEOTIDE SEQUENCE [LARGE SCALE GENOMIC DNA]</scope>
    <source>
        <strain evidence="2 3">HYN0056</strain>
    </source>
</reference>
<dbReference type="EMBL" id="CP029255">
    <property type="protein sequence ID" value="AWK06603.1"/>
    <property type="molecule type" value="Genomic_DNA"/>
</dbReference>
<evidence type="ECO:0000313" key="3">
    <source>
        <dbReference type="Proteomes" id="UP000245250"/>
    </source>
</evidence>
<name>A0A2S1YRF0_9FLAO</name>
<feature type="signal peptide" evidence="1">
    <location>
        <begin position="1"/>
        <end position="18"/>
    </location>
</feature>
<accession>A0A2S1YRF0</accession>
<sequence length="306" mass="35973">MKKIILLLLLALFFSCNQDPKNEKYENKSVENKYSLLIPETLSQTDQLNSIASIQFQSTEQDFYIMVIEEVKDNFAKAIQEKKANITPDLEGYYNVITKHFEEITKDFKIYDLEKKRINSSNAIVFSMSGINDDYPVFYRYAIIESDKTFYQIMSWTNTSQEKKYIDRMNKIIDSFDIEEANYSKKSHLAKDKTKENSGKMSTSKLDKEIQAIANLYRPEMMKQEKIEIKNGKSNYQYTLFNSDLLDNDLKNTKNYSRTIAGIYYSFLKRINSPFSYNKIIIKIVHRNGAIDNFEYSEKDMTEIVK</sequence>
<evidence type="ECO:0000313" key="2">
    <source>
        <dbReference type="EMBL" id="AWK06603.1"/>
    </source>
</evidence>
<feature type="chain" id="PRO_5015435165" evidence="1">
    <location>
        <begin position="19"/>
        <end position="306"/>
    </location>
</feature>
<dbReference type="KEGG" id="fcr:HYN56_21165"/>
<keyword evidence="1" id="KW-0732">Signal</keyword>
<dbReference type="PROSITE" id="PS51257">
    <property type="entry name" value="PROKAR_LIPOPROTEIN"/>
    <property type="match status" value="1"/>
</dbReference>
<gene>
    <name evidence="2" type="ORF">HYN56_21165</name>
</gene>
<protein>
    <submittedName>
        <fullName evidence="2">Uncharacterized protein</fullName>
    </submittedName>
</protein>